<keyword evidence="4" id="KW-1185">Reference proteome</keyword>
<protein>
    <submittedName>
        <fullName evidence="3">Cytoplasmic protein</fullName>
    </submittedName>
</protein>
<dbReference type="OrthoDB" id="360540at2759"/>
<comment type="similarity">
    <text evidence="1">Belongs to the CDC123 family.</text>
</comment>
<feature type="region of interest" description="Disordered" evidence="2">
    <location>
        <begin position="70"/>
        <end position="116"/>
    </location>
</feature>
<dbReference type="PANTHER" id="PTHR15323">
    <property type="entry name" value="D123 PROTEIN"/>
    <property type="match status" value="1"/>
</dbReference>
<gene>
    <name evidence="3" type="ORF">I316_00916</name>
</gene>
<dbReference type="GO" id="GO:0005737">
    <property type="term" value="C:cytoplasm"/>
    <property type="evidence" value="ECO:0007669"/>
    <property type="project" value="TreeGrafter"/>
</dbReference>
<dbReference type="PANTHER" id="PTHR15323:SF6">
    <property type="entry name" value="CELL DIVISION CYCLE PROTEIN 123 HOMOLOG"/>
    <property type="match status" value="1"/>
</dbReference>
<dbReference type="Proteomes" id="UP000092666">
    <property type="component" value="Unassembled WGS sequence"/>
</dbReference>
<reference evidence="3 4" key="1">
    <citation type="submission" date="2013-07" db="EMBL/GenBank/DDBJ databases">
        <title>The Genome Sequence of Cryptococcus heveanensis BCC8398.</title>
        <authorList>
            <consortium name="The Broad Institute Genome Sequencing Platform"/>
            <person name="Cuomo C."/>
            <person name="Litvintseva A."/>
            <person name="Chen Y."/>
            <person name="Heitman J."/>
            <person name="Sun S."/>
            <person name="Springer D."/>
            <person name="Dromer F."/>
            <person name="Young S.K."/>
            <person name="Zeng Q."/>
            <person name="Gargeya S."/>
            <person name="Fitzgerald M."/>
            <person name="Abouelleil A."/>
            <person name="Alvarado L."/>
            <person name="Berlin A.M."/>
            <person name="Chapman S.B."/>
            <person name="Dewar J."/>
            <person name="Goldberg J."/>
            <person name="Griggs A."/>
            <person name="Gujja S."/>
            <person name="Hansen M."/>
            <person name="Howarth C."/>
            <person name="Imamovic A."/>
            <person name="Larimer J."/>
            <person name="McCowan C."/>
            <person name="Murphy C."/>
            <person name="Pearson M."/>
            <person name="Priest M."/>
            <person name="Roberts A."/>
            <person name="Saif S."/>
            <person name="Shea T."/>
            <person name="Sykes S."/>
            <person name="Wortman J."/>
            <person name="Nusbaum C."/>
            <person name="Birren B."/>
        </authorList>
    </citation>
    <scope>NUCLEOTIDE SEQUENCE [LARGE SCALE GENOMIC DNA]</scope>
    <source>
        <strain evidence="3 4">BCC8398</strain>
    </source>
</reference>
<name>A0A1B9H161_9TREE</name>
<reference evidence="4" key="2">
    <citation type="submission" date="2013-12" db="EMBL/GenBank/DDBJ databases">
        <title>Evolution of pathogenesis and genome organization in the Tremellales.</title>
        <authorList>
            <person name="Cuomo C."/>
            <person name="Litvintseva A."/>
            <person name="Heitman J."/>
            <person name="Chen Y."/>
            <person name="Sun S."/>
            <person name="Springer D."/>
            <person name="Dromer F."/>
            <person name="Young S."/>
            <person name="Zeng Q."/>
            <person name="Chapman S."/>
            <person name="Gujja S."/>
            <person name="Saif S."/>
            <person name="Birren B."/>
        </authorList>
    </citation>
    <scope>NUCLEOTIDE SEQUENCE [LARGE SCALE GENOMIC DNA]</scope>
    <source>
        <strain evidence="4">BCC8398</strain>
    </source>
</reference>
<evidence type="ECO:0000313" key="4">
    <source>
        <dbReference type="Proteomes" id="UP000092666"/>
    </source>
</evidence>
<evidence type="ECO:0000256" key="2">
    <source>
        <dbReference type="SAM" id="MobiDB-lite"/>
    </source>
</evidence>
<proteinExistence type="inferred from homology"/>
<dbReference type="Pfam" id="PF07065">
    <property type="entry name" value="D123"/>
    <property type="match status" value="1"/>
</dbReference>
<feature type="region of interest" description="Disordered" evidence="2">
    <location>
        <begin position="320"/>
        <end position="341"/>
    </location>
</feature>
<feature type="compositionally biased region" description="Polar residues" evidence="2">
    <location>
        <begin position="77"/>
        <end position="87"/>
    </location>
</feature>
<feature type="compositionally biased region" description="Basic and acidic residues" evidence="2">
    <location>
        <begin position="331"/>
        <end position="341"/>
    </location>
</feature>
<dbReference type="EMBL" id="KI669493">
    <property type="protein sequence ID" value="OCF37012.1"/>
    <property type="molecule type" value="Genomic_DNA"/>
</dbReference>
<sequence length="402" mass="45461">MPIPPPAQQNFNIFPILTREQIDAARTSEWIDTFEDISFESTIIDLAALGEEEAFLQWLEEDSIFLPEGSEGRHASASVTITEEQSVPSTRRRTRSSPSSRNGSHTSDDVDTESEAPVYNLPKLNEAIRSALDKYGGAVFPKLNWTSPKDAAFILPQTAAGPLHCTSPADVYLLLKSSDFIHHDLDPARAYAGIGSDHDRRHRVEIVLKRFEDLIPSREVRCFVRNNLLIGVSQRDTVFYDHLQNEDTRIQICDTVRSFWEDEIRENFAGGEDYIFDLYLSPNLSSARIIDFNPYRDSTDPLTFTYEDLRNIVQEAFEPLSTTVPQTSSKAHTESADESTAKRTRLPVFRYIDSKAHPDVNRNAPAYQSNMMPLEMLEMSQGLNMAEFKEAWDEALAAGMTD</sequence>
<dbReference type="AlphaFoldDB" id="A0A1B9H161"/>
<dbReference type="InterPro" id="IPR009772">
    <property type="entry name" value="CDC123"/>
</dbReference>
<organism evidence="3 4">
    <name type="scientific">Kwoniella heveanensis BCC8398</name>
    <dbReference type="NCBI Taxonomy" id="1296120"/>
    <lineage>
        <taxon>Eukaryota</taxon>
        <taxon>Fungi</taxon>
        <taxon>Dikarya</taxon>
        <taxon>Basidiomycota</taxon>
        <taxon>Agaricomycotina</taxon>
        <taxon>Tremellomycetes</taxon>
        <taxon>Tremellales</taxon>
        <taxon>Cryptococcaceae</taxon>
        <taxon>Kwoniella</taxon>
    </lineage>
</organism>
<accession>A0A1B9H161</accession>
<evidence type="ECO:0000256" key="1">
    <source>
        <dbReference type="ARBA" id="ARBA00011047"/>
    </source>
</evidence>
<feature type="compositionally biased region" description="Polar residues" evidence="2">
    <location>
        <begin position="320"/>
        <end position="330"/>
    </location>
</feature>
<dbReference type="STRING" id="1296120.A0A1B9H161"/>
<evidence type="ECO:0000313" key="3">
    <source>
        <dbReference type="EMBL" id="OCF37012.1"/>
    </source>
</evidence>